<name>A0A327WLZ2_LARAB</name>
<dbReference type="AlphaFoldDB" id="A0A327WLZ2"/>
<accession>A0A327WLZ2</accession>
<dbReference type="EMBL" id="QLMC01000009">
    <property type="protein sequence ID" value="RAJ91095.1"/>
    <property type="molecule type" value="Genomic_DNA"/>
</dbReference>
<proteinExistence type="predicted"/>
<evidence type="ECO:0000313" key="2">
    <source>
        <dbReference type="Proteomes" id="UP000248790"/>
    </source>
</evidence>
<dbReference type="PROSITE" id="PS51257">
    <property type="entry name" value="PROKAR_LIPOPROTEIN"/>
    <property type="match status" value="1"/>
</dbReference>
<dbReference type="Proteomes" id="UP000248790">
    <property type="component" value="Unassembled WGS sequence"/>
</dbReference>
<dbReference type="RefSeq" id="WP_111631317.1">
    <property type="nucleotide sequence ID" value="NZ_QLMC01000009.1"/>
</dbReference>
<evidence type="ECO:0000313" key="1">
    <source>
        <dbReference type="EMBL" id="RAJ91095.1"/>
    </source>
</evidence>
<organism evidence="1 2">
    <name type="scientific">Larkinella arboricola</name>
    <dbReference type="NCBI Taxonomy" id="643671"/>
    <lineage>
        <taxon>Bacteria</taxon>
        <taxon>Pseudomonadati</taxon>
        <taxon>Bacteroidota</taxon>
        <taxon>Cytophagia</taxon>
        <taxon>Cytophagales</taxon>
        <taxon>Spirosomataceae</taxon>
        <taxon>Larkinella</taxon>
    </lineage>
</organism>
<sequence length="442" mass="48722">MHFAPLKTLSVAALVGLTLSCGKKTPIVDPVTPAPEPPSVFEPVQKSEIDVRLLRVTPYFNRFLNGSTTYISEFTPEDWLTQPVQTPEYGRLLPKGTSIKMIAMGGGITAGAQNGGLYRDGQLTAYPNLVARQLGMADFTTPAFDQKHENGTGFDLRGKGDVLSLLRVNNALGTIQEEKDGQPPVFQPYTGKVDNFAFPWLSPDNTGLNWDPSFIGKIDNGNGVSWPMALPYVRRFVPENEFKNGTLYDYIQTNHAYNFFILEDRNEVFLNAIRRQGSRKIGMSDLIGDLQSGADNTRSALEKLASKGQKGIIFTIPYYKDLGIGSWPHPTLSADEIGVYDAAVSYTNKRVREWAASYDLAVVDLNALYHQIQQGGYKTSQGMVIHGGLEGNFFSSDGIYPSVLGQAIIANEVCRAINDHYQAKIPLLDINQYVSTIGYSDK</sequence>
<dbReference type="InterPro" id="IPR036514">
    <property type="entry name" value="SGNH_hydro_sf"/>
</dbReference>
<dbReference type="GO" id="GO:0016788">
    <property type="term" value="F:hydrolase activity, acting on ester bonds"/>
    <property type="evidence" value="ECO:0007669"/>
    <property type="project" value="UniProtKB-ARBA"/>
</dbReference>
<gene>
    <name evidence="1" type="ORF">LX87_05312</name>
</gene>
<evidence type="ECO:0008006" key="3">
    <source>
        <dbReference type="Google" id="ProtNLM"/>
    </source>
</evidence>
<keyword evidence="2" id="KW-1185">Reference proteome</keyword>
<protein>
    <recommendedName>
        <fullName evidence="3">GDSL-like lipase/acylhydrolase family protein</fullName>
    </recommendedName>
</protein>
<dbReference type="SUPFAM" id="SSF52266">
    <property type="entry name" value="SGNH hydrolase"/>
    <property type="match status" value="1"/>
</dbReference>
<dbReference type="OrthoDB" id="9764164at2"/>
<dbReference type="Gene3D" id="3.40.50.1110">
    <property type="entry name" value="SGNH hydrolase"/>
    <property type="match status" value="1"/>
</dbReference>
<comment type="caution">
    <text evidence="1">The sequence shown here is derived from an EMBL/GenBank/DDBJ whole genome shotgun (WGS) entry which is preliminary data.</text>
</comment>
<reference evidence="1 2" key="1">
    <citation type="submission" date="2018-06" db="EMBL/GenBank/DDBJ databases">
        <title>Genomic Encyclopedia of Archaeal and Bacterial Type Strains, Phase II (KMG-II): from individual species to whole genera.</title>
        <authorList>
            <person name="Goeker M."/>
        </authorList>
    </citation>
    <scope>NUCLEOTIDE SEQUENCE [LARGE SCALE GENOMIC DNA]</scope>
    <source>
        <strain evidence="1 2">DSM 21851</strain>
    </source>
</reference>